<evidence type="ECO:0000313" key="3">
    <source>
        <dbReference type="Proteomes" id="UP001160390"/>
    </source>
</evidence>
<dbReference type="InterPro" id="IPR029058">
    <property type="entry name" value="AB_hydrolase_fold"/>
</dbReference>
<protein>
    <recommendedName>
        <fullName evidence="1">Dienelactone hydrolase domain-containing protein</fullName>
    </recommendedName>
</protein>
<reference evidence="2" key="1">
    <citation type="submission" date="2023-01" db="EMBL/GenBank/DDBJ databases">
        <authorList>
            <person name="Piombo E."/>
        </authorList>
    </citation>
    <scope>NUCLEOTIDE SEQUENCE</scope>
</reference>
<name>A0AA35LUY7_9HYPO</name>
<dbReference type="Pfam" id="PF01738">
    <property type="entry name" value="DLH"/>
    <property type="match status" value="2"/>
</dbReference>
<evidence type="ECO:0000313" key="2">
    <source>
        <dbReference type="EMBL" id="CAI6080459.1"/>
    </source>
</evidence>
<evidence type="ECO:0000259" key="1">
    <source>
        <dbReference type="Pfam" id="PF01738"/>
    </source>
</evidence>
<feature type="domain" description="Dienelactone hydrolase" evidence="1">
    <location>
        <begin position="184"/>
        <end position="255"/>
    </location>
</feature>
<dbReference type="PANTHER" id="PTHR17630:SF44">
    <property type="entry name" value="PROTEIN AIM2"/>
    <property type="match status" value="1"/>
</dbReference>
<dbReference type="Gene3D" id="3.40.50.1820">
    <property type="entry name" value="alpha/beta hydrolase"/>
    <property type="match status" value="2"/>
</dbReference>
<gene>
    <name evidence="2" type="ORF">CCHLO57077_00003710</name>
</gene>
<dbReference type="EMBL" id="CABFNP030000705">
    <property type="protein sequence ID" value="CAI6080459.1"/>
    <property type="molecule type" value="Genomic_DNA"/>
</dbReference>
<dbReference type="SUPFAM" id="SSF53474">
    <property type="entry name" value="alpha/beta-Hydrolases"/>
    <property type="match status" value="1"/>
</dbReference>
<dbReference type="AlphaFoldDB" id="A0AA35LUY7"/>
<dbReference type="GO" id="GO:0016787">
    <property type="term" value="F:hydrolase activity"/>
    <property type="evidence" value="ECO:0007669"/>
    <property type="project" value="InterPro"/>
</dbReference>
<comment type="caution">
    <text evidence="2">The sequence shown here is derived from an EMBL/GenBank/DDBJ whole genome shotgun (WGS) entry which is preliminary data.</text>
</comment>
<dbReference type="Proteomes" id="UP001160390">
    <property type="component" value="Unassembled WGS sequence"/>
</dbReference>
<keyword evidence="3" id="KW-1185">Reference proteome</keyword>
<proteinExistence type="predicted"/>
<feature type="domain" description="Dienelactone hydrolase" evidence="1">
    <location>
        <begin position="59"/>
        <end position="172"/>
    </location>
</feature>
<dbReference type="PANTHER" id="PTHR17630">
    <property type="entry name" value="DIENELACTONE HYDROLASE"/>
    <property type="match status" value="1"/>
</dbReference>
<accession>A0AA35LUY7</accession>
<sequence>MGQASSLFKRSKHKVVVERKSTTDTSDSYLAKPSGPCCLKGTIHKGEARGRWETIAGVETYISEPPQDKANGHVLLYFPDVWGMFPNGFLVMDAFADAGYLVLGLDYFCGDPVWKHRKNRHDNSNPDFDYEAWKIKHTTFADKAVPRWVQVVKERHGGGNTKFACIGYCFGAPYLNVNESYGPEPLFLSCSEIDHTFDGPSRRKALQILQERKKTFNYQLFSGVEHGFALRGDPDDPYQRWVKEESLSSIVSWFDFWLSR</sequence>
<organism evidence="2 3">
    <name type="scientific">Clonostachys chloroleuca</name>
    <dbReference type="NCBI Taxonomy" id="1926264"/>
    <lineage>
        <taxon>Eukaryota</taxon>
        <taxon>Fungi</taxon>
        <taxon>Dikarya</taxon>
        <taxon>Ascomycota</taxon>
        <taxon>Pezizomycotina</taxon>
        <taxon>Sordariomycetes</taxon>
        <taxon>Hypocreomycetidae</taxon>
        <taxon>Hypocreales</taxon>
        <taxon>Bionectriaceae</taxon>
        <taxon>Clonostachys</taxon>
    </lineage>
</organism>
<dbReference type="InterPro" id="IPR002925">
    <property type="entry name" value="Dienelactn_hydro"/>
</dbReference>